<dbReference type="RefSeq" id="WP_345418177.1">
    <property type="nucleotide sequence ID" value="NZ_BAABGT010000036.1"/>
</dbReference>
<reference evidence="2" key="1">
    <citation type="journal article" date="2019" name="Int. J. Syst. Evol. Microbiol.">
        <title>The Global Catalogue of Microorganisms (GCM) 10K type strain sequencing project: providing services to taxonomists for standard genome sequencing and annotation.</title>
        <authorList>
            <consortium name="The Broad Institute Genomics Platform"/>
            <consortium name="The Broad Institute Genome Sequencing Center for Infectious Disease"/>
            <person name="Wu L."/>
            <person name="Ma J."/>
        </authorList>
    </citation>
    <scope>NUCLEOTIDE SEQUENCE [LARGE SCALE GENOMIC DNA]</scope>
    <source>
        <strain evidence="2">JCM 17906</strain>
    </source>
</reference>
<evidence type="ECO:0000313" key="2">
    <source>
        <dbReference type="Proteomes" id="UP001501598"/>
    </source>
</evidence>
<dbReference type="EMBL" id="BAABGT010000036">
    <property type="protein sequence ID" value="GAA4547344.1"/>
    <property type="molecule type" value="Genomic_DNA"/>
</dbReference>
<proteinExistence type="predicted"/>
<organism evidence="1 2">
    <name type="scientific">Pseudonocardia xishanensis</name>
    <dbReference type="NCBI Taxonomy" id="630995"/>
    <lineage>
        <taxon>Bacteria</taxon>
        <taxon>Bacillati</taxon>
        <taxon>Actinomycetota</taxon>
        <taxon>Actinomycetes</taxon>
        <taxon>Pseudonocardiales</taxon>
        <taxon>Pseudonocardiaceae</taxon>
        <taxon>Pseudonocardia</taxon>
    </lineage>
</organism>
<accession>A0ABP8RSH8</accession>
<comment type="caution">
    <text evidence="1">The sequence shown here is derived from an EMBL/GenBank/DDBJ whole genome shotgun (WGS) entry which is preliminary data.</text>
</comment>
<gene>
    <name evidence="1" type="ORF">GCM10023175_31430</name>
</gene>
<name>A0ABP8RSH8_9PSEU</name>
<dbReference type="Proteomes" id="UP001501598">
    <property type="component" value="Unassembled WGS sequence"/>
</dbReference>
<protein>
    <submittedName>
        <fullName evidence="1">Uncharacterized protein</fullName>
    </submittedName>
</protein>
<evidence type="ECO:0000313" key="1">
    <source>
        <dbReference type="EMBL" id="GAA4547344.1"/>
    </source>
</evidence>
<sequence>MTTTDSDARRLRCSDREREQVASAVHEAAGADRLTLDEVGVLGGAALALRGLLVVDGPRPGPGPFGGPGFRGR</sequence>
<keyword evidence="2" id="KW-1185">Reference proteome</keyword>